<feature type="transmembrane region" description="Helical" evidence="1">
    <location>
        <begin position="168"/>
        <end position="188"/>
    </location>
</feature>
<name>A0A2S0M9K9_MEGEL</name>
<dbReference type="Proteomes" id="UP000238358">
    <property type="component" value="Chromosome"/>
</dbReference>
<accession>A0A2S0M9K9</accession>
<gene>
    <name evidence="4" type="ORF">C6Y28_11060</name>
</gene>
<dbReference type="EMBL" id="CP027569">
    <property type="protein sequence ID" value="AVO28126.1"/>
    <property type="molecule type" value="Genomic_DNA"/>
</dbReference>
<feature type="domain" description="TPM" evidence="3">
    <location>
        <begin position="31"/>
        <end position="147"/>
    </location>
</feature>
<dbReference type="Pfam" id="PF04536">
    <property type="entry name" value="TPM_phosphatase"/>
    <property type="match status" value="1"/>
</dbReference>
<dbReference type="OrthoDB" id="9806054at2"/>
<evidence type="ECO:0000256" key="2">
    <source>
        <dbReference type="SAM" id="SignalP"/>
    </source>
</evidence>
<dbReference type="InterPro" id="IPR007621">
    <property type="entry name" value="TPM_dom"/>
</dbReference>
<organism evidence="4 5">
    <name type="scientific">Megasphaera elsdenii</name>
    <dbReference type="NCBI Taxonomy" id="907"/>
    <lineage>
        <taxon>Bacteria</taxon>
        <taxon>Bacillati</taxon>
        <taxon>Bacillota</taxon>
        <taxon>Negativicutes</taxon>
        <taxon>Veillonellales</taxon>
        <taxon>Veillonellaceae</taxon>
        <taxon>Megasphaera</taxon>
    </lineage>
</organism>
<keyword evidence="1" id="KW-0472">Membrane</keyword>
<evidence type="ECO:0000313" key="5">
    <source>
        <dbReference type="Proteomes" id="UP000238358"/>
    </source>
</evidence>
<keyword evidence="1" id="KW-0812">Transmembrane</keyword>
<evidence type="ECO:0000256" key="1">
    <source>
        <dbReference type="SAM" id="Phobius"/>
    </source>
</evidence>
<keyword evidence="1" id="KW-1133">Transmembrane helix</keyword>
<reference evidence="4 5" key="1">
    <citation type="journal article" date="2018" name="Genome Announc.">
        <title>Complete genomes of two Megasphaera elsdenii strains, NCIMB 702410 and ATCC 25940.</title>
        <authorList>
            <person name="Hatmaker E.A."/>
            <person name="O'Dell K."/>
            <person name="Riley L.A."/>
            <person name="Klingeman D.M."/>
            <person name="Guss A.M."/>
        </authorList>
    </citation>
    <scope>NUCLEOTIDE SEQUENCE [LARGE SCALE GENOMIC DNA]</scope>
    <source>
        <strain evidence="4 5">NCIMB702410</strain>
    </source>
</reference>
<dbReference type="AlphaFoldDB" id="A0A2S0M9K9"/>
<evidence type="ECO:0000313" key="4">
    <source>
        <dbReference type="EMBL" id="AVO28126.1"/>
    </source>
</evidence>
<evidence type="ECO:0000259" key="3">
    <source>
        <dbReference type="Pfam" id="PF04536"/>
    </source>
</evidence>
<feature type="chain" id="PRO_5015688855" evidence="2">
    <location>
        <begin position="25"/>
        <end position="254"/>
    </location>
</feature>
<proteinExistence type="predicted"/>
<feature type="signal peptide" evidence="2">
    <location>
        <begin position="1"/>
        <end position="24"/>
    </location>
</feature>
<sequence>MKGYVTKSLLFLACLFFLAMNVLAANPSSLADGAQLLKGSERIAVLNELGNIERKYGVRLAVVTVKTTNKVKIGDYANQLLDSTYTDGKNGNMVLVLAMDTRDYYVATDKAMRQRISDKGSLPVLEEKFLPLLKEKKYAEAFKAYALESGELLAYYEANGKAYDPHDAFSWTALLIALALGIGGGFLIRRYLISTMSNVAPALAASAYLDENSFGLTEKEDTFLFMNVSRVAKAKKSGRNDSTDENHGGGGGKF</sequence>
<dbReference type="Gene3D" id="3.10.310.50">
    <property type="match status" value="1"/>
</dbReference>
<protein>
    <submittedName>
        <fullName evidence="4">TPM domain-containing protein</fullName>
    </submittedName>
</protein>
<dbReference type="PANTHER" id="PTHR30373">
    <property type="entry name" value="UPF0603 PROTEIN YGCG"/>
    <property type="match status" value="1"/>
</dbReference>
<keyword evidence="2" id="KW-0732">Signal</keyword>
<dbReference type="RefSeq" id="WP_027894547.1">
    <property type="nucleotide sequence ID" value="NZ_CP027569.1"/>
</dbReference>
<dbReference type="PANTHER" id="PTHR30373:SF2">
    <property type="entry name" value="UPF0603 PROTEIN YGCG"/>
    <property type="match status" value="1"/>
</dbReference>